<dbReference type="GeneID" id="8855831"/>
<dbReference type="EMBL" id="GG738894">
    <property type="protein sequence ID" value="EFC40171.1"/>
    <property type="molecule type" value="Genomic_DNA"/>
</dbReference>
<dbReference type="Proteomes" id="UP000006671">
    <property type="component" value="Unassembled WGS sequence"/>
</dbReference>
<protein>
    <submittedName>
        <fullName evidence="1">Predicted protein</fullName>
    </submittedName>
</protein>
<evidence type="ECO:0000313" key="2">
    <source>
        <dbReference type="Proteomes" id="UP000006671"/>
    </source>
</evidence>
<name>D2VSS9_NAEGR</name>
<dbReference type="KEGG" id="ngr:NAEGRDRAFT_51975"/>
<keyword evidence="2" id="KW-1185">Reference proteome</keyword>
<accession>D2VSS9</accession>
<dbReference type="VEuPathDB" id="AmoebaDB:NAEGRDRAFT_51975"/>
<organism evidence="2">
    <name type="scientific">Naegleria gruberi</name>
    <name type="common">Amoeba</name>
    <dbReference type="NCBI Taxonomy" id="5762"/>
    <lineage>
        <taxon>Eukaryota</taxon>
        <taxon>Discoba</taxon>
        <taxon>Heterolobosea</taxon>
        <taxon>Tetramitia</taxon>
        <taxon>Eutetramitia</taxon>
        <taxon>Vahlkampfiidae</taxon>
        <taxon>Naegleria</taxon>
    </lineage>
</organism>
<evidence type="ECO:0000313" key="1">
    <source>
        <dbReference type="EMBL" id="EFC40171.1"/>
    </source>
</evidence>
<reference evidence="1 2" key="1">
    <citation type="journal article" date="2010" name="Cell">
        <title>The genome of Naegleria gruberi illuminates early eukaryotic versatility.</title>
        <authorList>
            <person name="Fritz-Laylin L.K."/>
            <person name="Prochnik S.E."/>
            <person name="Ginger M.L."/>
            <person name="Dacks J.B."/>
            <person name="Carpenter M.L."/>
            <person name="Field M.C."/>
            <person name="Kuo A."/>
            <person name="Paredez A."/>
            <person name="Chapman J."/>
            <person name="Pham J."/>
            <person name="Shu S."/>
            <person name="Neupane R."/>
            <person name="Cipriano M."/>
            <person name="Mancuso J."/>
            <person name="Tu H."/>
            <person name="Salamov A."/>
            <person name="Lindquist E."/>
            <person name="Shapiro H."/>
            <person name="Lucas S."/>
            <person name="Grigoriev I.V."/>
            <person name="Cande W.Z."/>
            <person name="Fulton C."/>
            <person name="Rokhsar D.S."/>
            <person name="Dawson S.C."/>
        </authorList>
    </citation>
    <scope>NUCLEOTIDE SEQUENCE [LARGE SCALE GENOMIC DNA]</scope>
    <source>
        <strain evidence="1 2">NEG-M</strain>
    </source>
</reference>
<dbReference type="OrthoDB" id="3049275at2759"/>
<proteinExistence type="predicted"/>
<dbReference type="InParanoid" id="D2VSS9"/>
<dbReference type="RefSeq" id="XP_002672915.1">
    <property type="nucleotide sequence ID" value="XM_002672869.1"/>
</dbReference>
<dbReference type="AlphaFoldDB" id="D2VSS9"/>
<gene>
    <name evidence="1" type="ORF">NAEGRDRAFT_51975</name>
</gene>
<sequence length="324" mass="35261">MSLEGLLYPDNGHRTDRLNTLINDTSLFYNESSRYFEEIQQKVTKASTLIQGLYAKLSLPPPPMSSIQLTVQTGGVGEDTKFAMKGVASLITAIGVGKFVSAQLERAAISYLVATGRIGIAAFAQVVGLPTWMRVVCFTGAGGASIVLSLVLTAVIDSIDGAVCRSNLRNSINIQVPARASIYKANRLNAKLFEDLSNYVAVLKSMKQNGCTEEQLENAQNNFAQRVKKHAKQLDNDDQGTINNLKILDQDRASWTNEDPTVAVPIVVYQDTSNTNMQAVQNVGDDVVPIVVADNAAEKKDHAKIKKILLSLGYTADQLEKKEK</sequence>